<dbReference type="OrthoDB" id="10516662at2759"/>
<evidence type="ECO:0000313" key="2">
    <source>
        <dbReference type="EMBL" id="KAG2189688.1"/>
    </source>
</evidence>
<reference evidence="2" key="1">
    <citation type="submission" date="2020-12" db="EMBL/GenBank/DDBJ databases">
        <title>Metabolic potential, ecology and presence of endohyphal bacteria is reflected in genomic diversity of Mucoromycotina.</title>
        <authorList>
            <person name="Muszewska A."/>
            <person name="Okrasinska A."/>
            <person name="Steczkiewicz K."/>
            <person name="Drgas O."/>
            <person name="Orlowska M."/>
            <person name="Perlinska-Lenart U."/>
            <person name="Aleksandrzak-Piekarczyk T."/>
            <person name="Szatraj K."/>
            <person name="Zielenkiewicz U."/>
            <person name="Pilsyk S."/>
            <person name="Malc E."/>
            <person name="Mieczkowski P."/>
            <person name="Kruszewska J.S."/>
            <person name="Biernat P."/>
            <person name="Pawlowska J."/>
        </authorList>
    </citation>
    <scope>NUCLEOTIDE SEQUENCE</scope>
    <source>
        <strain evidence="2">CBS 226.32</strain>
    </source>
</reference>
<sequence>MNMDTPSSSQPERQANIDSNNNNLFTKTDIENIQILCSIMGRQDPFSKAIEETASISLGVLEKAILIDVSINKEWIAYITEEPIDQDSGNQLPSAENVLSISRFIDTSKGILETSFPTALAKFKLNKKMFEDGDYSGYFISVSPDGSRIAISIMKLNDEGGVEDVPNTRNPYCLIFKVSNDDNTYGNKYITMEKRQLKFQGRAMFLDDN</sequence>
<proteinExistence type="predicted"/>
<feature type="region of interest" description="Disordered" evidence="1">
    <location>
        <begin position="1"/>
        <end position="22"/>
    </location>
</feature>
<keyword evidence="3" id="KW-1185">Reference proteome</keyword>
<accession>A0A8H7QDJ9</accession>
<comment type="caution">
    <text evidence="2">The sequence shown here is derived from an EMBL/GenBank/DDBJ whole genome shotgun (WGS) entry which is preliminary data.</text>
</comment>
<protein>
    <submittedName>
        <fullName evidence="2">Uncharacterized protein</fullName>
    </submittedName>
</protein>
<dbReference type="AlphaFoldDB" id="A0A8H7QDJ9"/>
<organism evidence="2 3">
    <name type="scientific">Mucor plumbeus</name>
    <dbReference type="NCBI Taxonomy" id="97098"/>
    <lineage>
        <taxon>Eukaryota</taxon>
        <taxon>Fungi</taxon>
        <taxon>Fungi incertae sedis</taxon>
        <taxon>Mucoromycota</taxon>
        <taxon>Mucoromycotina</taxon>
        <taxon>Mucoromycetes</taxon>
        <taxon>Mucorales</taxon>
        <taxon>Mucorineae</taxon>
        <taxon>Mucoraceae</taxon>
        <taxon>Mucor</taxon>
    </lineage>
</organism>
<name>A0A8H7QDJ9_9FUNG</name>
<feature type="non-terminal residue" evidence="2">
    <location>
        <position position="209"/>
    </location>
</feature>
<dbReference type="Proteomes" id="UP000650833">
    <property type="component" value="Unassembled WGS sequence"/>
</dbReference>
<dbReference type="EMBL" id="JAEPRC010001263">
    <property type="protein sequence ID" value="KAG2189688.1"/>
    <property type="molecule type" value="Genomic_DNA"/>
</dbReference>
<evidence type="ECO:0000256" key="1">
    <source>
        <dbReference type="SAM" id="MobiDB-lite"/>
    </source>
</evidence>
<evidence type="ECO:0000313" key="3">
    <source>
        <dbReference type="Proteomes" id="UP000650833"/>
    </source>
</evidence>
<gene>
    <name evidence="2" type="ORF">INT46_001007</name>
</gene>